<sequence>MAASRQITVLRLPPRLPSYHCELNPIELVWAQVKGDVARNITSFKLSNVKILLENSLERVTADKWQRCIHHVHKEEEKCGNSTI</sequence>
<protein>
    <recommendedName>
        <fullName evidence="3">Tc1-like transposase DDE domain-containing protein</fullName>
    </recommendedName>
</protein>
<dbReference type="InterPro" id="IPR036397">
    <property type="entry name" value="RNaseH_sf"/>
</dbReference>
<dbReference type="GO" id="GO:0003676">
    <property type="term" value="F:nucleic acid binding"/>
    <property type="evidence" value="ECO:0007669"/>
    <property type="project" value="InterPro"/>
</dbReference>
<evidence type="ECO:0000313" key="2">
    <source>
        <dbReference type="Proteomes" id="UP001159042"/>
    </source>
</evidence>
<comment type="caution">
    <text evidence="1">The sequence shown here is derived from an EMBL/GenBank/DDBJ whole genome shotgun (WGS) entry which is preliminary data.</text>
</comment>
<dbReference type="Proteomes" id="UP001159042">
    <property type="component" value="Unassembled WGS sequence"/>
</dbReference>
<dbReference type="AlphaFoldDB" id="A0AAV8V5X7"/>
<organism evidence="1 2">
    <name type="scientific">Exocentrus adspersus</name>
    <dbReference type="NCBI Taxonomy" id="1586481"/>
    <lineage>
        <taxon>Eukaryota</taxon>
        <taxon>Metazoa</taxon>
        <taxon>Ecdysozoa</taxon>
        <taxon>Arthropoda</taxon>
        <taxon>Hexapoda</taxon>
        <taxon>Insecta</taxon>
        <taxon>Pterygota</taxon>
        <taxon>Neoptera</taxon>
        <taxon>Endopterygota</taxon>
        <taxon>Coleoptera</taxon>
        <taxon>Polyphaga</taxon>
        <taxon>Cucujiformia</taxon>
        <taxon>Chrysomeloidea</taxon>
        <taxon>Cerambycidae</taxon>
        <taxon>Lamiinae</taxon>
        <taxon>Acanthocinini</taxon>
        <taxon>Exocentrus</taxon>
    </lineage>
</organism>
<dbReference type="PANTHER" id="PTHR33939:SF1">
    <property type="entry name" value="DUF4371 DOMAIN-CONTAINING PROTEIN"/>
    <property type="match status" value="1"/>
</dbReference>
<dbReference type="EMBL" id="JANEYG010000637">
    <property type="protein sequence ID" value="KAJ8909326.1"/>
    <property type="molecule type" value="Genomic_DNA"/>
</dbReference>
<reference evidence="1 2" key="1">
    <citation type="journal article" date="2023" name="Insect Mol. Biol.">
        <title>Genome sequencing provides insights into the evolution of gene families encoding plant cell wall-degrading enzymes in longhorned beetles.</title>
        <authorList>
            <person name="Shin N.R."/>
            <person name="Okamura Y."/>
            <person name="Kirsch R."/>
            <person name="Pauchet Y."/>
        </authorList>
    </citation>
    <scope>NUCLEOTIDE SEQUENCE [LARGE SCALE GENOMIC DNA]</scope>
    <source>
        <strain evidence="1">EAD_L_NR</strain>
    </source>
</reference>
<keyword evidence="2" id="KW-1185">Reference proteome</keyword>
<gene>
    <name evidence="1" type="ORF">NQ315_012808</name>
</gene>
<accession>A0AAV8V5X7</accession>
<evidence type="ECO:0008006" key="3">
    <source>
        <dbReference type="Google" id="ProtNLM"/>
    </source>
</evidence>
<evidence type="ECO:0000313" key="1">
    <source>
        <dbReference type="EMBL" id="KAJ8909326.1"/>
    </source>
</evidence>
<name>A0AAV8V5X7_9CUCU</name>
<proteinExistence type="predicted"/>
<dbReference type="PANTHER" id="PTHR33939">
    <property type="entry name" value="PROTEIN CBG22215"/>
    <property type="match status" value="1"/>
</dbReference>
<dbReference type="Gene3D" id="3.30.420.10">
    <property type="entry name" value="Ribonuclease H-like superfamily/Ribonuclease H"/>
    <property type="match status" value="1"/>
</dbReference>